<dbReference type="EMBL" id="JAKRRY010000005">
    <property type="protein sequence ID" value="MCW8345638.1"/>
    <property type="molecule type" value="Genomic_DNA"/>
</dbReference>
<organism evidence="1 2">
    <name type="scientific">Vibrio qingdaonensis</name>
    <dbReference type="NCBI Taxonomy" id="2829491"/>
    <lineage>
        <taxon>Bacteria</taxon>
        <taxon>Pseudomonadati</taxon>
        <taxon>Pseudomonadota</taxon>
        <taxon>Gammaproteobacteria</taxon>
        <taxon>Vibrionales</taxon>
        <taxon>Vibrionaceae</taxon>
        <taxon>Vibrio</taxon>
    </lineage>
</organism>
<protein>
    <submittedName>
        <fullName evidence="1">Uncharacterized protein</fullName>
    </submittedName>
</protein>
<dbReference type="RefSeq" id="WP_265674045.1">
    <property type="nucleotide sequence ID" value="NZ_JAKRRY010000005.1"/>
</dbReference>
<gene>
    <name evidence="1" type="ORF">MD535_06395</name>
</gene>
<name>A0A9X3HVW1_9VIBR</name>
<accession>A0A9X3HVW1</accession>
<evidence type="ECO:0000313" key="2">
    <source>
        <dbReference type="Proteomes" id="UP001155587"/>
    </source>
</evidence>
<dbReference type="Proteomes" id="UP001155587">
    <property type="component" value="Unassembled WGS sequence"/>
</dbReference>
<reference evidence="1" key="1">
    <citation type="submission" date="2022-02" db="EMBL/GenBank/DDBJ databases">
        <title>Vibrio sp. nov, a new bacterium isolated from seawater.</title>
        <authorList>
            <person name="Yuan Y."/>
        </authorList>
    </citation>
    <scope>NUCLEOTIDE SEQUENCE</scope>
    <source>
        <strain evidence="1">ZSDZ65</strain>
    </source>
</reference>
<proteinExistence type="predicted"/>
<comment type="caution">
    <text evidence="1">The sequence shown here is derived from an EMBL/GenBank/DDBJ whole genome shotgun (WGS) entry which is preliminary data.</text>
</comment>
<evidence type="ECO:0000313" key="1">
    <source>
        <dbReference type="EMBL" id="MCW8345638.1"/>
    </source>
</evidence>
<keyword evidence="2" id="KW-1185">Reference proteome</keyword>
<dbReference type="AlphaFoldDB" id="A0A9X3HVW1"/>
<sequence length="151" mass="17276">MIQQVIGIDSWENMHSLAINNFNIPLINNSFTVLLSNMNKAGILQDQIADISVSYNLKSALNIMFSAIYLPDNTLPAADFLDDLTKINHVEGAHYVIILDRHNLKHFDVEVIIQRCVEIFELLTIFVVNSEYSYIPAVTKKNNTSWRLLPW</sequence>